<evidence type="ECO:0000313" key="2">
    <source>
        <dbReference type="WBParaSite" id="PSAMB.scaffold10691size3898.g33529.t1"/>
    </source>
</evidence>
<dbReference type="WBParaSite" id="PSAMB.scaffold10691size3898.g33529.t1">
    <property type="protein sequence ID" value="PSAMB.scaffold10691size3898.g33529.t1"/>
    <property type="gene ID" value="PSAMB.scaffold10691size3898.g33529"/>
</dbReference>
<organism evidence="1 2">
    <name type="scientific">Plectus sambesii</name>
    <dbReference type="NCBI Taxonomy" id="2011161"/>
    <lineage>
        <taxon>Eukaryota</taxon>
        <taxon>Metazoa</taxon>
        <taxon>Ecdysozoa</taxon>
        <taxon>Nematoda</taxon>
        <taxon>Chromadorea</taxon>
        <taxon>Plectida</taxon>
        <taxon>Plectina</taxon>
        <taxon>Plectoidea</taxon>
        <taxon>Plectidae</taxon>
        <taxon>Plectus</taxon>
    </lineage>
</organism>
<sequence length="171" mass="19266">MRKLKAITSSLQDVLVISDAVHAADNLTQFALVTFSSVNETHVHRILGQDHTYATWQSYLTDFANNLTDNNSPFYPFFQGHSDISTGIFTTYQVIANAKQRNYNFQGSTVIFAQTSLNEFDDGLDIAVVSRMLQSVSPKLYGVNKLSNTNYDIWTTILGSNAYHLYEDYNS</sequence>
<protein>
    <submittedName>
        <fullName evidence="2">VWFA domain-containing protein</fullName>
    </submittedName>
</protein>
<keyword evidence="1" id="KW-1185">Reference proteome</keyword>
<name>A0A914UKG3_9BILA</name>
<reference evidence="2" key="1">
    <citation type="submission" date="2022-11" db="UniProtKB">
        <authorList>
            <consortium name="WormBaseParasite"/>
        </authorList>
    </citation>
    <scope>IDENTIFICATION</scope>
</reference>
<dbReference type="AlphaFoldDB" id="A0A914UKG3"/>
<dbReference type="Proteomes" id="UP000887566">
    <property type="component" value="Unplaced"/>
</dbReference>
<proteinExistence type="predicted"/>
<accession>A0A914UKG3</accession>
<evidence type="ECO:0000313" key="1">
    <source>
        <dbReference type="Proteomes" id="UP000887566"/>
    </source>
</evidence>